<dbReference type="InterPro" id="IPR036910">
    <property type="entry name" value="HMG_box_dom_sf"/>
</dbReference>
<dbReference type="CDD" id="cd00084">
    <property type="entry name" value="HMG-box_SF"/>
    <property type="match status" value="1"/>
</dbReference>
<dbReference type="AlphaFoldDB" id="A0A397I676"/>
<name>A0A397I676_9GLOM</name>
<dbReference type="SUPFAM" id="SSF47095">
    <property type="entry name" value="HMG-box"/>
    <property type="match status" value="1"/>
</dbReference>
<dbReference type="Gene3D" id="1.10.30.10">
    <property type="entry name" value="High mobility group box domain"/>
    <property type="match status" value="1"/>
</dbReference>
<feature type="compositionally biased region" description="Basic and acidic residues" evidence="1">
    <location>
        <begin position="77"/>
        <end position="101"/>
    </location>
</feature>
<reference evidence="3 4" key="1">
    <citation type="submission" date="2018-08" db="EMBL/GenBank/DDBJ databases">
        <title>Genome and evolution of the arbuscular mycorrhizal fungus Diversispora epigaea (formerly Glomus versiforme) and its bacterial endosymbionts.</title>
        <authorList>
            <person name="Sun X."/>
            <person name="Fei Z."/>
            <person name="Harrison M."/>
        </authorList>
    </citation>
    <scope>NUCLEOTIDE SEQUENCE [LARGE SCALE GENOMIC DNA]</scope>
    <source>
        <strain evidence="3 4">IT104</strain>
    </source>
</reference>
<evidence type="ECO:0000256" key="1">
    <source>
        <dbReference type="SAM" id="MobiDB-lite"/>
    </source>
</evidence>
<comment type="caution">
    <text evidence="3">The sequence shown here is derived from an EMBL/GenBank/DDBJ whole genome shotgun (WGS) entry which is preliminary data.</text>
</comment>
<sequence>MGKTTATSKSRAKTTDNKNETEKNNDKNNELKNEMKNESGAKDDGKNEAKKETTVKKKSKNGKVLRPYNRFMQTELPKVKAENPAMDHKTAFKTVAERWKTSPENPKNQNQDDQVQNESQDQ</sequence>
<accession>A0A397I676</accession>
<feature type="domain" description="YABBY protein C-terminal" evidence="2">
    <location>
        <begin position="48"/>
        <end position="105"/>
    </location>
</feature>
<evidence type="ECO:0000313" key="3">
    <source>
        <dbReference type="EMBL" id="RHZ71219.1"/>
    </source>
</evidence>
<dbReference type="OrthoDB" id="667577at2759"/>
<keyword evidence="4" id="KW-1185">Reference proteome</keyword>
<dbReference type="Proteomes" id="UP000266861">
    <property type="component" value="Unassembled WGS sequence"/>
</dbReference>
<protein>
    <recommendedName>
        <fullName evidence="2">YABBY protein C-terminal domain-containing protein</fullName>
    </recommendedName>
</protein>
<evidence type="ECO:0000313" key="4">
    <source>
        <dbReference type="Proteomes" id="UP000266861"/>
    </source>
</evidence>
<dbReference type="EMBL" id="PQFF01000239">
    <property type="protein sequence ID" value="RHZ71219.1"/>
    <property type="molecule type" value="Genomic_DNA"/>
</dbReference>
<feature type="region of interest" description="Disordered" evidence="1">
    <location>
        <begin position="1"/>
        <end position="122"/>
    </location>
</feature>
<gene>
    <name evidence="3" type="ORF">Glove_261g21</name>
</gene>
<evidence type="ECO:0000259" key="2">
    <source>
        <dbReference type="Pfam" id="PF04690"/>
    </source>
</evidence>
<dbReference type="Pfam" id="PF04690">
    <property type="entry name" value="YABBY"/>
    <property type="match status" value="1"/>
</dbReference>
<dbReference type="InterPro" id="IPR056775">
    <property type="entry name" value="YABBY_C"/>
</dbReference>
<feature type="compositionally biased region" description="Basic and acidic residues" evidence="1">
    <location>
        <begin position="13"/>
        <end position="55"/>
    </location>
</feature>
<proteinExistence type="predicted"/>
<organism evidence="3 4">
    <name type="scientific">Diversispora epigaea</name>
    <dbReference type="NCBI Taxonomy" id="1348612"/>
    <lineage>
        <taxon>Eukaryota</taxon>
        <taxon>Fungi</taxon>
        <taxon>Fungi incertae sedis</taxon>
        <taxon>Mucoromycota</taxon>
        <taxon>Glomeromycotina</taxon>
        <taxon>Glomeromycetes</taxon>
        <taxon>Diversisporales</taxon>
        <taxon>Diversisporaceae</taxon>
        <taxon>Diversispora</taxon>
    </lineage>
</organism>
<feature type="compositionally biased region" description="Polar residues" evidence="1">
    <location>
        <begin position="102"/>
        <end position="122"/>
    </location>
</feature>